<dbReference type="OrthoDB" id="10067596at2759"/>
<evidence type="ECO:0000313" key="2">
    <source>
        <dbReference type="Proteomes" id="UP000663879"/>
    </source>
</evidence>
<comment type="caution">
    <text evidence="1">The sequence shown here is derived from an EMBL/GenBank/DDBJ whole genome shotgun (WGS) entry which is preliminary data.</text>
</comment>
<keyword evidence="2" id="KW-1185">Reference proteome</keyword>
<dbReference type="Proteomes" id="UP000663879">
    <property type="component" value="Unassembled WGS sequence"/>
</dbReference>
<feature type="non-terminal residue" evidence="1">
    <location>
        <position position="1"/>
    </location>
</feature>
<sequence length="59" mass="7012">YLEEVWIGYKEVKKTGRGRGVEAWHNAYSSMLNKHRLAYSLVYSFKSDLSFLVYLHDVR</sequence>
<dbReference type="EMBL" id="CAJNOC010002849">
    <property type="protein sequence ID" value="CAF0954839.1"/>
    <property type="molecule type" value="Genomic_DNA"/>
</dbReference>
<dbReference type="AlphaFoldDB" id="A0A814DFV8"/>
<evidence type="ECO:0000313" key="1">
    <source>
        <dbReference type="EMBL" id="CAF0954839.1"/>
    </source>
</evidence>
<organism evidence="1 2">
    <name type="scientific">Brachionus calyciflorus</name>
    <dbReference type="NCBI Taxonomy" id="104777"/>
    <lineage>
        <taxon>Eukaryota</taxon>
        <taxon>Metazoa</taxon>
        <taxon>Spiralia</taxon>
        <taxon>Gnathifera</taxon>
        <taxon>Rotifera</taxon>
        <taxon>Eurotatoria</taxon>
        <taxon>Monogononta</taxon>
        <taxon>Pseudotrocha</taxon>
        <taxon>Ploima</taxon>
        <taxon>Brachionidae</taxon>
        <taxon>Brachionus</taxon>
    </lineage>
</organism>
<protein>
    <submittedName>
        <fullName evidence="1">Uncharacterized protein</fullName>
    </submittedName>
</protein>
<gene>
    <name evidence="1" type="ORF">OXX778_LOCUS14139</name>
</gene>
<reference evidence="1" key="1">
    <citation type="submission" date="2021-02" db="EMBL/GenBank/DDBJ databases">
        <authorList>
            <person name="Nowell W R."/>
        </authorList>
    </citation>
    <scope>NUCLEOTIDE SEQUENCE</scope>
    <source>
        <strain evidence="1">Ploen Becks lab</strain>
    </source>
</reference>
<accession>A0A814DFV8</accession>
<proteinExistence type="predicted"/>
<name>A0A814DFV8_9BILA</name>